<reference evidence="8 11" key="2">
    <citation type="submission" date="2020-02" db="EMBL/GenBank/DDBJ databases">
        <title>WGS of Micromonospora spp. isolated from hot spring.</title>
        <authorList>
            <person name="Thawai C."/>
        </authorList>
    </citation>
    <scope>NUCLEOTIDE SEQUENCE [LARGE SCALE GENOMIC DNA]</scope>
    <source>
        <strain evidence="8 11">TMS7</strain>
    </source>
</reference>
<organism evidence="8 11">
    <name type="scientific">Micromonospora terminaliae</name>
    <dbReference type="NCBI Taxonomy" id="1914461"/>
    <lineage>
        <taxon>Bacteria</taxon>
        <taxon>Bacillati</taxon>
        <taxon>Actinomycetota</taxon>
        <taxon>Actinomycetes</taxon>
        <taxon>Micromonosporales</taxon>
        <taxon>Micromonosporaceae</taxon>
        <taxon>Micromonospora</taxon>
    </lineage>
</organism>
<feature type="transmembrane region" description="Helical" evidence="6">
    <location>
        <begin position="20"/>
        <end position="48"/>
    </location>
</feature>
<evidence type="ECO:0000313" key="9">
    <source>
        <dbReference type="EMBL" id="QGL49050.1"/>
    </source>
</evidence>
<dbReference type="GO" id="GO:0004673">
    <property type="term" value="F:protein histidine kinase activity"/>
    <property type="evidence" value="ECO:0007669"/>
    <property type="project" value="UniProtKB-EC"/>
</dbReference>
<name>A0AAJ2ZFE3_9ACTN</name>
<dbReference type="Proteomes" id="UP000402241">
    <property type="component" value="Chromosome"/>
</dbReference>
<dbReference type="InterPro" id="IPR050482">
    <property type="entry name" value="Sensor_HK_TwoCompSys"/>
</dbReference>
<keyword evidence="8" id="KW-0547">Nucleotide-binding</keyword>
<keyword evidence="4" id="KW-0418">Kinase</keyword>
<dbReference type="InterPro" id="IPR003594">
    <property type="entry name" value="HATPase_dom"/>
</dbReference>
<dbReference type="InterPro" id="IPR036890">
    <property type="entry name" value="HATPase_C_sf"/>
</dbReference>
<evidence type="ECO:0000313" key="11">
    <source>
        <dbReference type="Proteomes" id="UP000477779"/>
    </source>
</evidence>
<evidence type="ECO:0000256" key="3">
    <source>
        <dbReference type="ARBA" id="ARBA00022679"/>
    </source>
</evidence>
<keyword evidence="6" id="KW-0812">Transmembrane</keyword>
<dbReference type="GO" id="GO:0000160">
    <property type="term" value="P:phosphorelay signal transduction system"/>
    <property type="evidence" value="ECO:0007669"/>
    <property type="project" value="UniProtKB-KW"/>
</dbReference>
<keyword evidence="5" id="KW-0902">Two-component regulatory system</keyword>
<dbReference type="EMBL" id="JAAHBZ010000005">
    <property type="protein sequence ID" value="NES28927.1"/>
    <property type="molecule type" value="Genomic_DNA"/>
</dbReference>
<dbReference type="GO" id="GO:0005524">
    <property type="term" value="F:ATP binding"/>
    <property type="evidence" value="ECO:0007669"/>
    <property type="project" value="UniProtKB-KW"/>
</dbReference>
<keyword evidence="8" id="KW-0067">ATP-binding</keyword>
<dbReference type="Proteomes" id="UP000477779">
    <property type="component" value="Unassembled WGS sequence"/>
</dbReference>
<dbReference type="SUPFAM" id="SSF55874">
    <property type="entry name" value="ATPase domain of HSP90 chaperone/DNA topoisomerase II/histidine kinase"/>
    <property type="match status" value="1"/>
</dbReference>
<protein>
    <recommendedName>
        <fullName evidence="2">histidine kinase</fullName>
        <ecNumber evidence="2">2.7.13.3</ecNumber>
    </recommendedName>
</protein>
<dbReference type="EMBL" id="CP045309">
    <property type="protein sequence ID" value="QGL49050.1"/>
    <property type="molecule type" value="Genomic_DNA"/>
</dbReference>
<sequence length="391" mass="40064">MPVVAATTLPPSALDRPAGGAFTLIFTTLPALLRLTCGLVAAVVALSVRTPPVRVALLVPAVVALTAWSVWYAVRALRYGFTGPLVAGDVALTTAAGLAIPWLVAPEVLPGEGSWLAVLASTTVINAQATAPARWSVPAGLLVTAGYATGATLARNPVEARAHTATLLVQIGCTAVTTAVMRRRIGRADAAFGDYQRLSREAVVGRAAREAERRQNRDLHDTVLATLTMVGLGAVPGPSAALRERCAADLRTLAALADARATPAGAVALDERLRTVLARLPELTVDARLVPCRVPATVATALAGSAAAALANVVRHAPGATATLRLTSDAGAVVVEVADDGPGFDPAAVPAHRYGLRESIHGRMATVGGRAVVTSAPGAGTRIRLEWSGVH</sequence>
<evidence type="ECO:0000313" key="10">
    <source>
        <dbReference type="Proteomes" id="UP000402241"/>
    </source>
</evidence>
<evidence type="ECO:0000256" key="6">
    <source>
        <dbReference type="SAM" id="Phobius"/>
    </source>
</evidence>
<dbReference type="Pfam" id="PF02518">
    <property type="entry name" value="HATPase_c"/>
    <property type="match status" value="1"/>
</dbReference>
<feature type="domain" description="Histidine kinase/HSP90-like ATPase" evidence="7">
    <location>
        <begin position="309"/>
        <end position="386"/>
    </location>
</feature>
<accession>A0AAJ2ZFE3</accession>
<dbReference type="PANTHER" id="PTHR24421:SF10">
    <property type="entry name" value="NITRATE_NITRITE SENSOR PROTEIN NARQ"/>
    <property type="match status" value="1"/>
</dbReference>
<evidence type="ECO:0000256" key="4">
    <source>
        <dbReference type="ARBA" id="ARBA00022777"/>
    </source>
</evidence>
<gene>
    <name evidence="8" type="ORF">G3561_15410</name>
    <name evidence="9" type="ORF">GCE86_19765</name>
</gene>
<feature type="transmembrane region" description="Helical" evidence="6">
    <location>
        <begin position="55"/>
        <end position="74"/>
    </location>
</feature>
<dbReference type="PANTHER" id="PTHR24421">
    <property type="entry name" value="NITRATE/NITRITE SENSOR PROTEIN NARX-RELATED"/>
    <property type="match status" value="1"/>
</dbReference>
<dbReference type="CDD" id="cd16917">
    <property type="entry name" value="HATPase_UhpB-NarQ-NarX-like"/>
    <property type="match status" value="1"/>
</dbReference>
<dbReference type="Gene3D" id="3.30.565.10">
    <property type="entry name" value="Histidine kinase-like ATPase, C-terminal domain"/>
    <property type="match status" value="1"/>
</dbReference>
<evidence type="ECO:0000256" key="5">
    <source>
        <dbReference type="ARBA" id="ARBA00023012"/>
    </source>
</evidence>
<proteinExistence type="predicted"/>
<comment type="catalytic activity">
    <reaction evidence="1">
        <text>ATP + protein L-histidine = ADP + protein N-phospho-L-histidine.</text>
        <dbReference type="EC" id="2.7.13.3"/>
    </reaction>
</comment>
<keyword evidence="6" id="KW-1133">Transmembrane helix</keyword>
<evidence type="ECO:0000313" key="8">
    <source>
        <dbReference type="EMBL" id="NES28927.1"/>
    </source>
</evidence>
<keyword evidence="10" id="KW-1185">Reference proteome</keyword>
<evidence type="ECO:0000259" key="7">
    <source>
        <dbReference type="Pfam" id="PF02518"/>
    </source>
</evidence>
<evidence type="ECO:0000256" key="2">
    <source>
        <dbReference type="ARBA" id="ARBA00012438"/>
    </source>
</evidence>
<reference evidence="9 10" key="1">
    <citation type="submission" date="2019-10" db="EMBL/GenBank/DDBJ databases">
        <title>Genome Sequence of Micromonospora terminaliae DSM 101760.</title>
        <authorList>
            <person name="Guo L."/>
        </authorList>
    </citation>
    <scope>NUCLEOTIDE SEQUENCE [LARGE SCALE GENOMIC DNA]</scope>
    <source>
        <strain evidence="9 10">DSM 101760</strain>
    </source>
</reference>
<keyword evidence="3" id="KW-0808">Transferase</keyword>
<dbReference type="EC" id="2.7.13.3" evidence="2"/>
<dbReference type="AlphaFoldDB" id="A0AAJ2ZFE3"/>
<evidence type="ECO:0000256" key="1">
    <source>
        <dbReference type="ARBA" id="ARBA00000085"/>
    </source>
</evidence>
<keyword evidence="6" id="KW-0472">Membrane</keyword>
<dbReference type="RefSeq" id="WP_154228328.1">
    <property type="nucleotide sequence ID" value="NZ_CP045309.1"/>
</dbReference>